<gene>
    <name evidence="1" type="ORF">ARMGADRAFT_195685</name>
</gene>
<name>A0A2H3DKP1_ARMGA</name>
<dbReference type="InterPro" id="IPR036047">
    <property type="entry name" value="F-box-like_dom_sf"/>
</dbReference>
<accession>A0A2H3DKP1</accession>
<proteinExistence type="predicted"/>
<evidence type="ECO:0000313" key="1">
    <source>
        <dbReference type="EMBL" id="PBK92052.1"/>
    </source>
</evidence>
<dbReference type="InParanoid" id="A0A2H3DKP1"/>
<dbReference type="Proteomes" id="UP000217790">
    <property type="component" value="Unassembled WGS sequence"/>
</dbReference>
<dbReference type="SUPFAM" id="SSF81383">
    <property type="entry name" value="F-box domain"/>
    <property type="match status" value="1"/>
</dbReference>
<keyword evidence="2" id="KW-1185">Reference proteome</keyword>
<evidence type="ECO:0000313" key="2">
    <source>
        <dbReference type="Proteomes" id="UP000217790"/>
    </source>
</evidence>
<dbReference type="Gene3D" id="1.20.1280.50">
    <property type="match status" value="1"/>
</dbReference>
<organism evidence="1 2">
    <name type="scientific">Armillaria gallica</name>
    <name type="common">Bulbous honey fungus</name>
    <name type="synonym">Armillaria bulbosa</name>
    <dbReference type="NCBI Taxonomy" id="47427"/>
    <lineage>
        <taxon>Eukaryota</taxon>
        <taxon>Fungi</taxon>
        <taxon>Dikarya</taxon>
        <taxon>Basidiomycota</taxon>
        <taxon>Agaricomycotina</taxon>
        <taxon>Agaricomycetes</taxon>
        <taxon>Agaricomycetidae</taxon>
        <taxon>Agaricales</taxon>
        <taxon>Marasmiineae</taxon>
        <taxon>Physalacriaceae</taxon>
        <taxon>Armillaria</taxon>
    </lineage>
</organism>
<dbReference type="EMBL" id="KZ293660">
    <property type="protein sequence ID" value="PBK92052.1"/>
    <property type="molecule type" value="Genomic_DNA"/>
</dbReference>
<reference evidence="2" key="1">
    <citation type="journal article" date="2017" name="Nat. Ecol. Evol.">
        <title>Genome expansion and lineage-specific genetic innovations in the forest pathogenic fungi Armillaria.</title>
        <authorList>
            <person name="Sipos G."/>
            <person name="Prasanna A.N."/>
            <person name="Walter M.C."/>
            <person name="O'Connor E."/>
            <person name="Balint B."/>
            <person name="Krizsan K."/>
            <person name="Kiss B."/>
            <person name="Hess J."/>
            <person name="Varga T."/>
            <person name="Slot J."/>
            <person name="Riley R."/>
            <person name="Boka B."/>
            <person name="Rigling D."/>
            <person name="Barry K."/>
            <person name="Lee J."/>
            <person name="Mihaltcheva S."/>
            <person name="LaButti K."/>
            <person name="Lipzen A."/>
            <person name="Waldron R."/>
            <person name="Moloney N.M."/>
            <person name="Sperisen C."/>
            <person name="Kredics L."/>
            <person name="Vagvoelgyi C."/>
            <person name="Patrignani A."/>
            <person name="Fitzpatrick D."/>
            <person name="Nagy I."/>
            <person name="Doyle S."/>
            <person name="Anderson J.B."/>
            <person name="Grigoriev I.V."/>
            <person name="Gueldener U."/>
            <person name="Muensterkoetter M."/>
            <person name="Nagy L.G."/>
        </authorList>
    </citation>
    <scope>NUCLEOTIDE SEQUENCE [LARGE SCALE GENOMIC DNA]</scope>
    <source>
        <strain evidence="2">Ar21-2</strain>
    </source>
</reference>
<dbReference type="OrthoDB" id="2840678at2759"/>
<protein>
    <submittedName>
        <fullName evidence="1">Uncharacterized protein</fullName>
    </submittedName>
</protein>
<sequence length="96" mass="11016">MPNENFISRLNDDVLLEIFLHLCAEKPQSVYSNYPYPALQLSLVCSRWRAVSLCSYRLWTNITVLISTTALRGGEPGPDERARHALFQDEITNLYV</sequence>
<dbReference type="AlphaFoldDB" id="A0A2H3DKP1"/>